<dbReference type="PANTHER" id="PTHR43844">
    <property type="entry name" value="METHIONINE SYNTHASE"/>
    <property type="match status" value="1"/>
</dbReference>
<reference evidence="2 3" key="1">
    <citation type="submission" date="2019-07" db="EMBL/GenBank/DDBJ databases">
        <title>Whole genome shotgun sequence of Pseudonocardia asaccharolytica NBRC 16224.</title>
        <authorList>
            <person name="Hosoyama A."/>
            <person name="Uohara A."/>
            <person name="Ohji S."/>
            <person name="Ichikawa N."/>
        </authorList>
    </citation>
    <scope>NUCLEOTIDE SEQUENCE [LARGE SCALE GENOMIC DNA]</scope>
    <source>
        <strain evidence="2 3">NBRC 16224</strain>
    </source>
</reference>
<keyword evidence="3" id="KW-1185">Reference proteome</keyword>
<sequence length="382" mass="41893">MKRSTQRILTTHTGSLPRPDYLLELVTTAPRGPVADATRPSQVRKAVAEIVRKQADHGIDVINDGEMGKESYSTYVRERLTGFEGAGEQAIGMPDMAEFPAYTDKFMREMGPAVGNIMAPPACIGPIQVRDREQVVQDVDNLRAAAAEVECEDLFLSAASPGVVALFFANRHYPTREEYVMAIADAMRAEYEAIVAAGIVLQLDCPDLAMGRHIQFADADLDEFREQARLNVEALNRATANIDPDQLRMHLCWGNYEGPHHRDVALKDIIDIVLTARPNGISLESCNPRHDHEWAVFEDVSLPEGKVLIPGVVDSTNNYIEHPELVAQRLVRFARLVGKENVMAGTDCGFGTAAGLMTVDPDIAWAKFDAMAEGARLAGAVL</sequence>
<dbReference type="Gene3D" id="3.20.20.210">
    <property type="match status" value="1"/>
</dbReference>
<dbReference type="InterPro" id="IPR038071">
    <property type="entry name" value="UROD/MetE-like_sf"/>
</dbReference>
<name>A0A511CYF9_9PSEU</name>
<dbReference type="GO" id="GO:0003871">
    <property type="term" value="F:5-methyltetrahydropteroyltriglutamate-homocysteine S-methyltransferase activity"/>
    <property type="evidence" value="ECO:0007669"/>
    <property type="project" value="InterPro"/>
</dbReference>
<dbReference type="Proteomes" id="UP000321328">
    <property type="component" value="Unassembled WGS sequence"/>
</dbReference>
<dbReference type="InterPro" id="IPR002629">
    <property type="entry name" value="Met_Synth_C/arc"/>
</dbReference>
<proteinExistence type="predicted"/>
<feature type="domain" description="Cobalamin-independent methionine synthase MetE C-terminal/archaeal" evidence="1">
    <location>
        <begin position="175"/>
        <end position="355"/>
    </location>
</feature>
<gene>
    <name evidence="2" type="ORF">PA7_14360</name>
</gene>
<accession>A0A511CYF9</accession>
<comment type="caution">
    <text evidence="2">The sequence shown here is derived from an EMBL/GenBank/DDBJ whole genome shotgun (WGS) entry which is preliminary data.</text>
</comment>
<dbReference type="SUPFAM" id="SSF51726">
    <property type="entry name" value="UROD/MetE-like"/>
    <property type="match status" value="1"/>
</dbReference>
<organism evidence="2 3">
    <name type="scientific">Pseudonocardia asaccharolytica DSM 44247 = NBRC 16224</name>
    <dbReference type="NCBI Taxonomy" id="1123024"/>
    <lineage>
        <taxon>Bacteria</taxon>
        <taxon>Bacillati</taxon>
        <taxon>Actinomycetota</taxon>
        <taxon>Actinomycetes</taxon>
        <taxon>Pseudonocardiales</taxon>
        <taxon>Pseudonocardiaceae</taxon>
        <taxon>Pseudonocardia</taxon>
    </lineage>
</organism>
<evidence type="ECO:0000259" key="1">
    <source>
        <dbReference type="Pfam" id="PF01717"/>
    </source>
</evidence>
<dbReference type="PANTHER" id="PTHR43844:SF2">
    <property type="entry name" value="SYNTHASE, VITAMIN-B12 INDEPENDENT, PUTATIVE (AFU_ORTHOLOGUE AFUA_3G12060)-RELATED"/>
    <property type="match status" value="1"/>
</dbReference>
<dbReference type="EMBL" id="BJVI01000010">
    <property type="protein sequence ID" value="GEL17599.1"/>
    <property type="molecule type" value="Genomic_DNA"/>
</dbReference>
<dbReference type="GO" id="GO:0009086">
    <property type="term" value="P:methionine biosynthetic process"/>
    <property type="evidence" value="ECO:0007669"/>
    <property type="project" value="InterPro"/>
</dbReference>
<dbReference type="STRING" id="1123024.GCA_000423625_03350"/>
<dbReference type="GO" id="GO:0008270">
    <property type="term" value="F:zinc ion binding"/>
    <property type="evidence" value="ECO:0007669"/>
    <property type="project" value="InterPro"/>
</dbReference>
<evidence type="ECO:0000313" key="3">
    <source>
        <dbReference type="Proteomes" id="UP000321328"/>
    </source>
</evidence>
<dbReference type="CDD" id="cd03311">
    <property type="entry name" value="CIMS_C_terminal_like"/>
    <property type="match status" value="1"/>
</dbReference>
<dbReference type="RefSeq" id="WP_028932095.1">
    <property type="nucleotide sequence ID" value="NZ_BJVI01000010.1"/>
</dbReference>
<dbReference type="Pfam" id="PF01717">
    <property type="entry name" value="Meth_synt_2"/>
    <property type="match status" value="1"/>
</dbReference>
<dbReference type="OrthoDB" id="244285at2"/>
<protein>
    <submittedName>
        <fullName evidence="2">Methionine synthase</fullName>
    </submittedName>
</protein>
<evidence type="ECO:0000313" key="2">
    <source>
        <dbReference type="EMBL" id="GEL17599.1"/>
    </source>
</evidence>
<dbReference type="AlphaFoldDB" id="A0A511CYF9"/>